<name>A0A9Q1FED2_SYNKA</name>
<evidence type="ECO:0000313" key="2">
    <source>
        <dbReference type="Proteomes" id="UP001152622"/>
    </source>
</evidence>
<dbReference type="Proteomes" id="UP001152622">
    <property type="component" value="Chromosome 6"/>
</dbReference>
<protein>
    <submittedName>
        <fullName evidence="1">Uncharacterized protein</fullName>
    </submittedName>
</protein>
<keyword evidence="2" id="KW-1185">Reference proteome</keyword>
<reference evidence="1" key="1">
    <citation type="journal article" date="2023" name="Science">
        <title>Genome structures resolve the early diversification of teleost fishes.</title>
        <authorList>
            <person name="Parey E."/>
            <person name="Louis A."/>
            <person name="Montfort J."/>
            <person name="Bouchez O."/>
            <person name="Roques C."/>
            <person name="Iampietro C."/>
            <person name="Lluch J."/>
            <person name="Castinel A."/>
            <person name="Donnadieu C."/>
            <person name="Desvignes T."/>
            <person name="Floi Bucao C."/>
            <person name="Jouanno E."/>
            <person name="Wen M."/>
            <person name="Mejri S."/>
            <person name="Dirks R."/>
            <person name="Jansen H."/>
            <person name="Henkel C."/>
            <person name="Chen W.J."/>
            <person name="Zahm M."/>
            <person name="Cabau C."/>
            <person name="Klopp C."/>
            <person name="Thompson A.W."/>
            <person name="Robinson-Rechavi M."/>
            <person name="Braasch I."/>
            <person name="Lecointre G."/>
            <person name="Bobe J."/>
            <person name="Postlethwait J.H."/>
            <person name="Berthelot C."/>
            <person name="Roest Crollius H."/>
            <person name="Guiguen Y."/>
        </authorList>
    </citation>
    <scope>NUCLEOTIDE SEQUENCE</scope>
    <source>
        <strain evidence="1">WJC10195</strain>
    </source>
</reference>
<dbReference type="AlphaFoldDB" id="A0A9Q1FED2"/>
<organism evidence="1 2">
    <name type="scientific">Synaphobranchus kaupii</name>
    <name type="common">Kaup's arrowtooth eel</name>
    <dbReference type="NCBI Taxonomy" id="118154"/>
    <lineage>
        <taxon>Eukaryota</taxon>
        <taxon>Metazoa</taxon>
        <taxon>Chordata</taxon>
        <taxon>Craniata</taxon>
        <taxon>Vertebrata</taxon>
        <taxon>Euteleostomi</taxon>
        <taxon>Actinopterygii</taxon>
        <taxon>Neopterygii</taxon>
        <taxon>Teleostei</taxon>
        <taxon>Anguilliformes</taxon>
        <taxon>Synaphobranchidae</taxon>
        <taxon>Synaphobranchus</taxon>
    </lineage>
</organism>
<proteinExistence type="predicted"/>
<dbReference type="EMBL" id="JAINUF010000006">
    <property type="protein sequence ID" value="KAJ8356712.1"/>
    <property type="molecule type" value="Genomic_DNA"/>
</dbReference>
<sequence length="120" mass="13671">MGFSSGKRGVFLLSPRSIQPGLTTTLIRPSAGFALEDSAAEALPRKVSVAQRSSEDHLHQVVLKETKYWVLSHPAADPWRAFSTHRDTAMEQERYLRRLYPRVRLLLQRNQLAENYPVTP</sequence>
<evidence type="ECO:0000313" key="1">
    <source>
        <dbReference type="EMBL" id="KAJ8356712.1"/>
    </source>
</evidence>
<gene>
    <name evidence="1" type="ORF">SKAU_G00195060</name>
</gene>
<comment type="caution">
    <text evidence="1">The sequence shown here is derived from an EMBL/GenBank/DDBJ whole genome shotgun (WGS) entry which is preliminary data.</text>
</comment>
<accession>A0A9Q1FED2</accession>